<feature type="domain" description="Zeta toxin" evidence="7">
    <location>
        <begin position="28"/>
        <end position="209"/>
    </location>
</feature>
<dbReference type="InterPro" id="IPR027417">
    <property type="entry name" value="P-loop_NTPase"/>
</dbReference>
<evidence type="ECO:0000313" key="8">
    <source>
        <dbReference type="EMBL" id="GAA1961861.1"/>
    </source>
</evidence>
<evidence type="ECO:0000256" key="5">
    <source>
        <dbReference type="ARBA" id="ARBA00032897"/>
    </source>
</evidence>
<keyword evidence="3" id="KW-0547">Nucleotide-binding</keyword>
<dbReference type="EC" id="2.7.1.176" evidence="2"/>
<dbReference type="Gene3D" id="3.40.50.300">
    <property type="entry name" value="P-loop containing nucleotide triphosphate hydrolases"/>
    <property type="match status" value="1"/>
</dbReference>
<evidence type="ECO:0000313" key="9">
    <source>
        <dbReference type="Proteomes" id="UP001499933"/>
    </source>
</evidence>
<gene>
    <name evidence="8" type="ORF">GCM10009776_25700</name>
</gene>
<name>A0ABN2R1U9_9MICO</name>
<evidence type="ECO:0000256" key="3">
    <source>
        <dbReference type="ARBA" id="ARBA00022741"/>
    </source>
</evidence>
<evidence type="ECO:0000256" key="6">
    <source>
        <dbReference type="ARBA" id="ARBA00048178"/>
    </source>
</evidence>
<evidence type="ECO:0000256" key="1">
    <source>
        <dbReference type="ARBA" id="ARBA00009104"/>
    </source>
</evidence>
<comment type="catalytic activity">
    <reaction evidence="6">
        <text>UDP-N-acetyl-alpha-D-glucosamine + ATP = UDP-N-acetyl-alpha-D-glucosamine 3'-phosphate + ADP + H(+)</text>
        <dbReference type="Rhea" id="RHEA:32671"/>
        <dbReference type="ChEBI" id="CHEBI:15378"/>
        <dbReference type="ChEBI" id="CHEBI:30616"/>
        <dbReference type="ChEBI" id="CHEBI:57705"/>
        <dbReference type="ChEBI" id="CHEBI:64353"/>
        <dbReference type="ChEBI" id="CHEBI:456216"/>
        <dbReference type="EC" id="2.7.1.176"/>
    </reaction>
</comment>
<dbReference type="Proteomes" id="UP001499933">
    <property type="component" value="Unassembled WGS sequence"/>
</dbReference>
<dbReference type="EMBL" id="BAAAOG010000004">
    <property type="protein sequence ID" value="GAA1961861.1"/>
    <property type="molecule type" value="Genomic_DNA"/>
</dbReference>
<evidence type="ECO:0000256" key="2">
    <source>
        <dbReference type="ARBA" id="ARBA00011963"/>
    </source>
</evidence>
<dbReference type="InterPro" id="IPR010488">
    <property type="entry name" value="Zeta_toxin_domain"/>
</dbReference>
<proteinExistence type="inferred from homology"/>
<organism evidence="8 9">
    <name type="scientific">Microbacterium deminutum</name>
    <dbReference type="NCBI Taxonomy" id="344164"/>
    <lineage>
        <taxon>Bacteria</taxon>
        <taxon>Bacillati</taxon>
        <taxon>Actinomycetota</taxon>
        <taxon>Actinomycetes</taxon>
        <taxon>Micrococcales</taxon>
        <taxon>Microbacteriaceae</taxon>
        <taxon>Microbacterium</taxon>
    </lineage>
</organism>
<keyword evidence="4" id="KW-0067">ATP-binding</keyword>
<reference evidence="8 9" key="1">
    <citation type="journal article" date="2019" name="Int. J. Syst. Evol. Microbiol.">
        <title>The Global Catalogue of Microorganisms (GCM) 10K type strain sequencing project: providing services to taxonomists for standard genome sequencing and annotation.</title>
        <authorList>
            <consortium name="The Broad Institute Genomics Platform"/>
            <consortium name="The Broad Institute Genome Sequencing Center for Infectious Disease"/>
            <person name="Wu L."/>
            <person name="Ma J."/>
        </authorList>
    </citation>
    <scope>NUCLEOTIDE SEQUENCE [LARGE SCALE GENOMIC DNA]</scope>
    <source>
        <strain evidence="8 9">JCM 14901</strain>
    </source>
</reference>
<comment type="similarity">
    <text evidence="1">Belongs to the zeta toxin family.</text>
</comment>
<dbReference type="Pfam" id="PF06414">
    <property type="entry name" value="Zeta_toxin"/>
    <property type="match status" value="1"/>
</dbReference>
<sequence>MITEALSQTELEGVFERRIVPVVFSQPPSRKNPELVIVSGQPGSGTAAVAARLQSESPSGMATVNADDLRAFHPGFLELAASRSPDAASALAESAAEWIRLSLAHARTNGHPIVLDGSLTSPRAVLGLAELFKDHGFQSLVVITATPRSESLLSSMSRFLLDARSNTRSPLVDVARHDAALEGTRELAQALEESGGVDRLSVVTGRGDVIFEAAEGDSLTSAREAVLRGQSVSMSNAEAMRWLAELRAMTDLVVRAGRVSPAIGEVLLELHDAALQDVLPRITLPQDSQAGPATVESLGRQRDALRSVMAQKAPVIREDLAAPTIAPDSSGPSIGR</sequence>
<comment type="caution">
    <text evidence="8">The sequence shown here is derived from an EMBL/GenBank/DDBJ whole genome shotgun (WGS) entry which is preliminary data.</text>
</comment>
<evidence type="ECO:0000256" key="4">
    <source>
        <dbReference type="ARBA" id="ARBA00022840"/>
    </source>
</evidence>
<accession>A0ABN2R1U9</accession>
<dbReference type="SUPFAM" id="SSF52540">
    <property type="entry name" value="P-loop containing nucleoside triphosphate hydrolases"/>
    <property type="match status" value="1"/>
</dbReference>
<protein>
    <recommendedName>
        <fullName evidence="5">UDP-N-acetylglucosamine kinase</fullName>
        <ecNumber evidence="2">2.7.1.176</ecNumber>
    </recommendedName>
    <alternativeName>
        <fullName evidence="5">UDP-N-acetylglucosamine kinase</fullName>
    </alternativeName>
</protein>
<dbReference type="RefSeq" id="WP_344095242.1">
    <property type="nucleotide sequence ID" value="NZ_BAAAOG010000004.1"/>
</dbReference>
<keyword evidence="9" id="KW-1185">Reference proteome</keyword>
<evidence type="ECO:0000259" key="7">
    <source>
        <dbReference type="Pfam" id="PF06414"/>
    </source>
</evidence>